<gene>
    <name evidence="2" type="ORF">G0U57_014725</name>
</gene>
<reference evidence="2 3" key="1">
    <citation type="journal article" date="2020" name="G3 (Bethesda)">
        <title>Draft Genome of the Common Snapping Turtle, Chelydra serpentina, a Model for Phenotypic Plasticity in Reptiles.</title>
        <authorList>
            <person name="Das D."/>
            <person name="Singh S.K."/>
            <person name="Bierstedt J."/>
            <person name="Erickson A."/>
            <person name="Galli G.L.J."/>
            <person name="Crossley D.A. 2nd"/>
            <person name="Rhen T."/>
        </authorList>
    </citation>
    <scope>NUCLEOTIDE SEQUENCE [LARGE SCALE GENOMIC DNA]</scope>
    <source>
        <strain evidence="2">KW</strain>
    </source>
</reference>
<keyword evidence="3" id="KW-1185">Reference proteome</keyword>
<feature type="non-terminal residue" evidence="2">
    <location>
        <position position="1"/>
    </location>
</feature>
<dbReference type="Proteomes" id="UP000765507">
    <property type="component" value="Unassembled WGS sequence"/>
</dbReference>
<evidence type="ECO:0000313" key="2">
    <source>
        <dbReference type="EMBL" id="KAG6925320.1"/>
    </source>
</evidence>
<keyword evidence="1" id="KW-0853">WD repeat</keyword>
<dbReference type="AlphaFoldDB" id="A0A8T1S8V8"/>
<proteinExistence type="predicted"/>
<organism evidence="2 3">
    <name type="scientific">Chelydra serpentina</name>
    <name type="common">Snapping turtle</name>
    <name type="synonym">Testudo serpentina</name>
    <dbReference type="NCBI Taxonomy" id="8475"/>
    <lineage>
        <taxon>Eukaryota</taxon>
        <taxon>Metazoa</taxon>
        <taxon>Chordata</taxon>
        <taxon>Craniata</taxon>
        <taxon>Vertebrata</taxon>
        <taxon>Euteleostomi</taxon>
        <taxon>Archelosauria</taxon>
        <taxon>Testudinata</taxon>
        <taxon>Testudines</taxon>
        <taxon>Cryptodira</taxon>
        <taxon>Durocryptodira</taxon>
        <taxon>Americhelydia</taxon>
        <taxon>Chelydroidea</taxon>
        <taxon>Chelydridae</taxon>
        <taxon>Chelydra</taxon>
    </lineage>
</organism>
<comment type="caution">
    <text evidence="2">The sequence shown here is derived from an EMBL/GenBank/DDBJ whole genome shotgun (WGS) entry which is preliminary data.</text>
</comment>
<dbReference type="PANTHER" id="PTHR46108">
    <property type="entry name" value="BLUE CHEESE"/>
    <property type="match status" value="1"/>
</dbReference>
<sequence length="142" mass="15888">LFFTFPLGKASDGGTREDDEQVQEMFVQIMLNLYREEQGLEELLSAVELQSLIIATASLWDQCNLSWKAPTGRVLRTISKAQTKTAIMYLQAADCIKIAIQNLFKLADTLPTSDMCEAVSIILCFVKDSYPISSALLLEFEN</sequence>
<name>A0A8T1S8V8_CHESE</name>
<feature type="non-terminal residue" evidence="2">
    <location>
        <position position="142"/>
    </location>
</feature>
<dbReference type="PANTHER" id="PTHR46108:SF3">
    <property type="entry name" value="WD REPEAT- AND FYVE DOMAIN-CONTAINING PROTEIN 4"/>
    <property type="match status" value="1"/>
</dbReference>
<dbReference type="EMBL" id="JAHGAV010000436">
    <property type="protein sequence ID" value="KAG6925320.1"/>
    <property type="molecule type" value="Genomic_DNA"/>
</dbReference>
<dbReference type="InterPro" id="IPR051944">
    <property type="entry name" value="BEACH_domain_protein"/>
</dbReference>
<protein>
    <submittedName>
        <fullName evidence="2">WD repeat- and FYVE domain-containing protein 4-like</fullName>
    </submittedName>
</protein>
<dbReference type="OrthoDB" id="10018316at2759"/>
<dbReference type="GO" id="GO:0019882">
    <property type="term" value="P:antigen processing and presentation"/>
    <property type="evidence" value="ECO:0007669"/>
    <property type="project" value="TreeGrafter"/>
</dbReference>
<evidence type="ECO:0000313" key="3">
    <source>
        <dbReference type="Proteomes" id="UP000765507"/>
    </source>
</evidence>
<evidence type="ECO:0000256" key="1">
    <source>
        <dbReference type="ARBA" id="ARBA00022574"/>
    </source>
</evidence>
<accession>A0A8T1S8V8</accession>